<proteinExistence type="predicted"/>
<reference evidence="2" key="1">
    <citation type="submission" date="2021-02" db="EMBL/GenBank/DDBJ databases">
        <authorList>
            <person name="Dougan E. K."/>
            <person name="Rhodes N."/>
            <person name="Thang M."/>
            <person name="Chan C."/>
        </authorList>
    </citation>
    <scope>NUCLEOTIDE SEQUENCE</scope>
</reference>
<keyword evidence="3" id="KW-1185">Reference proteome</keyword>
<dbReference type="PANTHER" id="PTHR33802">
    <property type="entry name" value="SI:CH211-161H7.5-RELATED"/>
    <property type="match status" value="1"/>
</dbReference>
<evidence type="ECO:0000313" key="2">
    <source>
        <dbReference type="EMBL" id="CAE7374804.1"/>
    </source>
</evidence>
<keyword evidence="1" id="KW-0812">Transmembrane</keyword>
<protein>
    <submittedName>
        <fullName evidence="2">Sti1 protein</fullName>
    </submittedName>
</protein>
<dbReference type="OrthoDB" id="436879at2759"/>
<gene>
    <name evidence="2" type="primary">sti1</name>
    <name evidence="2" type="ORF">SNAT2548_LOCUS20476</name>
</gene>
<dbReference type="AlphaFoldDB" id="A0A812Q7U5"/>
<keyword evidence="1" id="KW-0472">Membrane</keyword>
<organism evidence="2 3">
    <name type="scientific">Symbiodinium natans</name>
    <dbReference type="NCBI Taxonomy" id="878477"/>
    <lineage>
        <taxon>Eukaryota</taxon>
        <taxon>Sar</taxon>
        <taxon>Alveolata</taxon>
        <taxon>Dinophyceae</taxon>
        <taxon>Suessiales</taxon>
        <taxon>Symbiodiniaceae</taxon>
        <taxon>Symbiodinium</taxon>
    </lineage>
</organism>
<sequence>MASEDISPYWKGALGVGYAALIAVNYASLSGKLGRTNASISASYPTEITPANWAFSIWGPIFLLQGAGVGAMMVGGVSPEVAKAVVPSWFATWMFENFWQLQFIRIPAEKPGNGAPKRAHCFRALLSCACFLVAAQTSMLSAGVKLQQSGDVGGSWLQSVTIDFASGLNAGWLAAASGIGIWQALDLFPSGSKTSPRLSQALVCAVSVYGLYGSAAVGVKPIQGFGLGYTAATIWALAGIKASPGTPPQVKSAAAGGTVVAALGGLACLLRT</sequence>
<name>A0A812Q7U5_9DINO</name>
<keyword evidence="1" id="KW-1133">Transmembrane helix</keyword>
<feature type="transmembrane region" description="Helical" evidence="1">
    <location>
        <begin position="12"/>
        <end position="29"/>
    </location>
</feature>
<dbReference type="EMBL" id="CAJNDS010002211">
    <property type="protein sequence ID" value="CAE7374804.1"/>
    <property type="molecule type" value="Genomic_DNA"/>
</dbReference>
<comment type="caution">
    <text evidence="2">The sequence shown here is derived from an EMBL/GenBank/DDBJ whole genome shotgun (WGS) entry which is preliminary data.</text>
</comment>
<dbReference type="Proteomes" id="UP000604046">
    <property type="component" value="Unassembled WGS sequence"/>
</dbReference>
<evidence type="ECO:0000313" key="3">
    <source>
        <dbReference type="Proteomes" id="UP000604046"/>
    </source>
</evidence>
<accession>A0A812Q7U5</accession>
<dbReference type="PANTHER" id="PTHR33802:SF1">
    <property type="entry name" value="XK-RELATED PROTEIN"/>
    <property type="match status" value="1"/>
</dbReference>
<feature type="transmembrane region" description="Helical" evidence="1">
    <location>
        <begin position="253"/>
        <end position="270"/>
    </location>
</feature>
<evidence type="ECO:0000256" key="1">
    <source>
        <dbReference type="SAM" id="Phobius"/>
    </source>
</evidence>